<dbReference type="Proteomes" id="UP000061660">
    <property type="component" value="Chromosome"/>
</dbReference>
<dbReference type="InterPro" id="IPR036388">
    <property type="entry name" value="WH-like_DNA-bd_sf"/>
</dbReference>
<comment type="similarity">
    <text evidence="2 9">Belongs to the MGMT family.</text>
</comment>
<feature type="domain" description="Methylated-DNA-[protein]-cysteine S-methyltransferase DNA binding" evidence="10">
    <location>
        <begin position="89"/>
        <end position="168"/>
    </location>
</feature>
<proteinExistence type="inferred from homology"/>
<dbReference type="InterPro" id="IPR036631">
    <property type="entry name" value="MGMT_N_sf"/>
</dbReference>
<dbReference type="GO" id="GO:0032259">
    <property type="term" value="P:methylation"/>
    <property type="evidence" value="ECO:0007669"/>
    <property type="project" value="UniProtKB-KW"/>
</dbReference>
<evidence type="ECO:0000256" key="3">
    <source>
        <dbReference type="ARBA" id="ARBA00022490"/>
    </source>
</evidence>
<dbReference type="EMBL" id="CP013652">
    <property type="protein sequence ID" value="ALS24222.1"/>
    <property type="molecule type" value="Genomic_DNA"/>
</dbReference>
<dbReference type="PANTHER" id="PTHR10815:SF5">
    <property type="entry name" value="METHYLATED-DNA--PROTEIN-CYSTEINE METHYLTRANSFERASE"/>
    <property type="match status" value="1"/>
</dbReference>
<dbReference type="KEGG" id="pnp:IJ22_39100"/>
<evidence type="ECO:0000256" key="2">
    <source>
        <dbReference type="ARBA" id="ARBA00008711"/>
    </source>
</evidence>
<evidence type="ECO:0000256" key="7">
    <source>
        <dbReference type="ARBA" id="ARBA00023204"/>
    </source>
</evidence>
<dbReference type="FunFam" id="1.10.10.10:FF:000214">
    <property type="entry name" value="Methylated-DNA--protein-cysteine methyltransferase"/>
    <property type="match status" value="1"/>
</dbReference>
<protein>
    <recommendedName>
        <fullName evidence="9">Methylated-DNA--protein-cysteine methyltransferase</fullName>
        <ecNumber evidence="9">2.1.1.63</ecNumber>
    </recommendedName>
    <alternativeName>
        <fullName evidence="9">6-O-methylguanine-DNA methyltransferase</fullName>
        <shortName evidence="9">MGMT</shortName>
    </alternativeName>
    <alternativeName>
        <fullName evidence="9">O-6-methylguanine-DNA-alkyltransferase</fullName>
    </alternativeName>
</protein>
<dbReference type="Pfam" id="PF02870">
    <property type="entry name" value="Methyltransf_1N"/>
    <property type="match status" value="1"/>
</dbReference>
<dbReference type="InterPro" id="IPR014048">
    <property type="entry name" value="MethylDNA_cys_MeTrfase_DNA-bd"/>
</dbReference>
<dbReference type="Gene3D" id="1.10.10.10">
    <property type="entry name" value="Winged helix-like DNA-binding domain superfamily/Winged helix DNA-binding domain"/>
    <property type="match status" value="1"/>
</dbReference>
<dbReference type="GO" id="GO:0005737">
    <property type="term" value="C:cytoplasm"/>
    <property type="evidence" value="ECO:0007669"/>
    <property type="project" value="UniProtKB-SubCell"/>
</dbReference>
<dbReference type="GO" id="GO:0003908">
    <property type="term" value="F:methylated-DNA-[protein]-cysteine S-methyltransferase activity"/>
    <property type="evidence" value="ECO:0007669"/>
    <property type="project" value="UniProtKB-UniRule"/>
</dbReference>
<dbReference type="EC" id="2.1.1.63" evidence="9"/>
<dbReference type="Gene3D" id="3.30.160.70">
    <property type="entry name" value="Methylated DNA-protein cysteine methyltransferase domain"/>
    <property type="match status" value="1"/>
</dbReference>
<reference evidence="13" key="1">
    <citation type="submission" date="2015-12" db="EMBL/GenBank/DDBJ databases">
        <title>Complete genome sequences of two moderately thermophilic Paenibacillus species.</title>
        <authorList>
            <person name="Butler R.III."/>
            <person name="Wang J."/>
            <person name="Stark B.C."/>
            <person name="Pombert J.-F."/>
        </authorList>
    </citation>
    <scope>NUCLEOTIDE SEQUENCE [LARGE SCALE GENOMIC DNA]</scope>
    <source>
        <strain evidence="13">32O-Y</strain>
    </source>
</reference>
<keyword evidence="7 9" id="KW-0234">DNA repair</keyword>
<dbReference type="InterPro" id="IPR001497">
    <property type="entry name" value="MethylDNA_cys_MeTrfase_AS"/>
</dbReference>
<dbReference type="PROSITE" id="PS00374">
    <property type="entry name" value="MGMT"/>
    <property type="match status" value="1"/>
</dbReference>
<evidence type="ECO:0000256" key="5">
    <source>
        <dbReference type="ARBA" id="ARBA00022679"/>
    </source>
</evidence>
<evidence type="ECO:0000313" key="12">
    <source>
        <dbReference type="EMBL" id="ALS24222.1"/>
    </source>
</evidence>
<name>A0A0U2WCX8_9BACL</name>
<evidence type="ECO:0000259" key="11">
    <source>
        <dbReference type="Pfam" id="PF02870"/>
    </source>
</evidence>
<feature type="domain" description="Methylguanine DNA methyltransferase ribonuclease-like" evidence="11">
    <location>
        <begin position="5"/>
        <end position="85"/>
    </location>
</feature>
<feature type="active site" description="Nucleophile; methyl group acceptor" evidence="9">
    <location>
        <position position="140"/>
    </location>
</feature>
<dbReference type="InterPro" id="IPR008332">
    <property type="entry name" value="MethylG_MeTrfase_N"/>
</dbReference>
<organism evidence="12 13">
    <name type="scientific">Paenibacillus naphthalenovorans</name>
    <dbReference type="NCBI Taxonomy" id="162209"/>
    <lineage>
        <taxon>Bacteria</taxon>
        <taxon>Bacillati</taxon>
        <taxon>Bacillota</taxon>
        <taxon>Bacilli</taxon>
        <taxon>Bacillales</taxon>
        <taxon>Paenibacillaceae</taxon>
        <taxon>Paenibacillus</taxon>
    </lineage>
</organism>
<keyword evidence="3 9" id="KW-0963">Cytoplasm</keyword>
<dbReference type="CDD" id="cd06445">
    <property type="entry name" value="ATase"/>
    <property type="match status" value="1"/>
</dbReference>
<keyword evidence="5 9" id="KW-0808">Transferase</keyword>
<keyword evidence="4 9" id="KW-0489">Methyltransferase</keyword>
<evidence type="ECO:0000259" key="10">
    <source>
        <dbReference type="Pfam" id="PF01035"/>
    </source>
</evidence>
<accession>A0A0U2WCX8</accession>
<dbReference type="InterPro" id="IPR036217">
    <property type="entry name" value="MethylDNA_cys_MeTrfase_DNAb"/>
</dbReference>
<dbReference type="STRING" id="162209.IJ22_39100"/>
<dbReference type="Pfam" id="PF01035">
    <property type="entry name" value="DNA_binding_1"/>
    <property type="match status" value="1"/>
</dbReference>
<dbReference type="HAMAP" id="MF_00772">
    <property type="entry name" value="OGT"/>
    <property type="match status" value="1"/>
</dbReference>
<gene>
    <name evidence="12" type="ORF">IJ22_39100</name>
</gene>
<dbReference type="PANTHER" id="PTHR10815">
    <property type="entry name" value="METHYLATED-DNA--PROTEIN-CYSTEINE METHYLTRANSFERASE"/>
    <property type="match status" value="1"/>
</dbReference>
<dbReference type="NCBIfam" id="TIGR00589">
    <property type="entry name" value="ogt"/>
    <property type="match status" value="1"/>
</dbReference>
<evidence type="ECO:0000256" key="4">
    <source>
        <dbReference type="ARBA" id="ARBA00022603"/>
    </source>
</evidence>
<dbReference type="InterPro" id="IPR023546">
    <property type="entry name" value="MGMT"/>
</dbReference>
<comment type="catalytic activity">
    <reaction evidence="1 9">
        <text>a 4-O-methyl-thymidine in DNA + L-cysteinyl-[protein] = a thymidine in DNA + S-methyl-L-cysteinyl-[protein]</text>
        <dbReference type="Rhea" id="RHEA:53428"/>
        <dbReference type="Rhea" id="RHEA-COMP:10131"/>
        <dbReference type="Rhea" id="RHEA-COMP:10132"/>
        <dbReference type="Rhea" id="RHEA-COMP:13555"/>
        <dbReference type="Rhea" id="RHEA-COMP:13556"/>
        <dbReference type="ChEBI" id="CHEBI:29950"/>
        <dbReference type="ChEBI" id="CHEBI:82612"/>
        <dbReference type="ChEBI" id="CHEBI:137386"/>
        <dbReference type="ChEBI" id="CHEBI:137387"/>
        <dbReference type="EC" id="2.1.1.63"/>
    </reaction>
</comment>
<dbReference type="PATRIC" id="fig|162209.4.peg.4147"/>
<dbReference type="SUPFAM" id="SSF46767">
    <property type="entry name" value="Methylated DNA-protein cysteine methyltransferase, C-terminal domain"/>
    <property type="match status" value="1"/>
</dbReference>
<sequence length="176" mass="19341">MTSRIKYDEMESPIGPLTLGWSDKGLCSIEFGTFKETETKLRAWSRLRYGTEEWERAPKSLAEAAGQLRDYFAGALHSFHLPLDLKGTPFQVKVWEALTEIPFGSTRSYKDIAERIGSPKAVRAVGGANNGNPVPIIVPCHRVIGANGTLVGYGGGLDKKTFLLQHEGFSMEGDQP</sequence>
<dbReference type="AlphaFoldDB" id="A0A0U2WCX8"/>
<dbReference type="GO" id="GO:0006307">
    <property type="term" value="P:DNA alkylation repair"/>
    <property type="evidence" value="ECO:0007669"/>
    <property type="project" value="UniProtKB-UniRule"/>
</dbReference>
<comment type="subcellular location">
    <subcellularLocation>
        <location evidence="9">Cytoplasm</location>
    </subcellularLocation>
</comment>
<dbReference type="OrthoDB" id="9802228at2"/>
<evidence type="ECO:0000256" key="1">
    <source>
        <dbReference type="ARBA" id="ARBA00001286"/>
    </source>
</evidence>
<evidence type="ECO:0000256" key="8">
    <source>
        <dbReference type="ARBA" id="ARBA00049348"/>
    </source>
</evidence>
<reference evidence="12 13" key="2">
    <citation type="journal article" date="2016" name="Genome Announc.">
        <title>Complete Genome Sequences of Two Interactive Moderate Thermophiles, Paenibacillus napthalenovorans 32O-Y and Paenibacillus sp. 32O-W.</title>
        <authorList>
            <person name="Butler R.R.III."/>
            <person name="Wang J."/>
            <person name="Stark B.C."/>
            <person name="Pombert J.F."/>
        </authorList>
    </citation>
    <scope>NUCLEOTIDE SEQUENCE [LARGE SCALE GENOMIC DNA]</scope>
    <source>
        <strain evidence="12 13">32O-Y</strain>
    </source>
</reference>
<comment type="miscellaneous">
    <text evidence="9">This enzyme catalyzes only one turnover and therefore is not strictly catalytic. According to one definition, an enzyme is a biocatalyst that acts repeatedly and over many reaction cycles.</text>
</comment>
<evidence type="ECO:0000256" key="9">
    <source>
        <dbReference type="HAMAP-Rule" id="MF_00772"/>
    </source>
</evidence>
<evidence type="ECO:0000256" key="6">
    <source>
        <dbReference type="ARBA" id="ARBA00022763"/>
    </source>
</evidence>
<evidence type="ECO:0000313" key="13">
    <source>
        <dbReference type="Proteomes" id="UP000061660"/>
    </source>
</evidence>
<keyword evidence="6 9" id="KW-0227">DNA damage</keyword>
<dbReference type="RefSeq" id="WP_062409941.1">
    <property type="nucleotide sequence ID" value="NZ_CP013652.1"/>
</dbReference>
<comment type="catalytic activity">
    <reaction evidence="8 9">
        <text>a 6-O-methyl-2'-deoxyguanosine in DNA + L-cysteinyl-[protein] = S-methyl-L-cysteinyl-[protein] + a 2'-deoxyguanosine in DNA</text>
        <dbReference type="Rhea" id="RHEA:24000"/>
        <dbReference type="Rhea" id="RHEA-COMP:10131"/>
        <dbReference type="Rhea" id="RHEA-COMP:10132"/>
        <dbReference type="Rhea" id="RHEA-COMP:11367"/>
        <dbReference type="Rhea" id="RHEA-COMP:11368"/>
        <dbReference type="ChEBI" id="CHEBI:29950"/>
        <dbReference type="ChEBI" id="CHEBI:82612"/>
        <dbReference type="ChEBI" id="CHEBI:85445"/>
        <dbReference type="ChEBI" id="CHEBI:85448"/>
        <dbReference type="EC" id="2.1.1.63"/>
    </reaction>
</comment>
<keyword evidence="13" id="KW-1185">Reference proteome</keyword>
<dbReference type="SUPFAM" id="SSF53155">
    <property type="entry name" value="Methylated DNA-protein cysteine methyltransferase domain"/>
    <property type="match status" value="1"/>
</dbReference>
<comment type="function">
    <text evidence="9">Involved in the cellular defense against the biological effects of O6-methylguanine (O6-MeG) and O4-methylthymine (O4-MeT) in DNA. Repairs the methylated nucleobase in DNA by stoichiometrically transferring the methyl group to a cysteine residue in the enzyme. This is a suicide reaction: the enzyme is irreversibly inactivated.</text>
</comment>